<keyword evidence="1" id="KW-0812">Transmembrane</keyword>
<organism evidence="2 3">
    <name type="scientific">Dehalobacter restrictus</name>
    <dbReference type="NCBI Taxonomy" id="55583"/>
    <lineage>
        <taxon>Bacteria</taxon>
        <taxon>Bacillati</taxon>
        <taxon>Bacillota</taxon>
        <taxon>Clostridia</taxon>
        <taxon>Eubacteriales</taxon>
        <taxon>Desulfitobacteriaceae</taxon>
        <taxon>Dehalobacter</taxon>
    </lineage>
</organism>
<keyword evidence="1" id="KW-1133">Transmembrane helix</keyword>
<evidence type="ECO:0000313" key="3">
    <source>
        <dbReference type="Proteomes" id="UP000430508"/>
    </source>
</evidence>
<dbReference type="GO" id="GO:0003676">
    <property type="term" value="F:nucleic acid binding"/>
    <property type="evidence" value="ECO:0007669"/>
    <property type="project" value="InterPro"/>
</dbReference>
<dbReference type="PIRSF" id="PIRSF002599">
    <property type="entry name" value="Cold_shock_A"/>
    <property type="match status" value="1"/>
</dbReference>
<proteinExistence type="predicted"/>
<accession>A0A857DMH1</accession>
<name>A0A857DMH1_9FIRM</name>
<protein>
    <submittedName>
        <fullName evidence="2">DUF1294 domain-containing protein</fullName>
    </submittedName>
</protein>
<dbReference type="InterPro" id="IPR012156">
    <property type="entry name" value="Cold_shock_CspA"/>
</dbReference>
<evidence type="ECO:0000313" key="2">
    <source>
        <dbReference type="EMBL" id="QHA01589.1"/>
    </source>
</evidence>
<dbReference type="Proteomes" id="UP000430508">
    <property type="component" value="Chromosome"/>
</dbReference>
<dbReference type="Pfam" id="PF06961">
    <property type="entry name" value="DUF1294"/>
    <property type="match status" value="1"/>
</dbReference>
<reference evidence="2 3" key="1">
    <citation type="submission" date="2019-12" db="EMBL/GenBank/DDBJ databases">
        <title>Sequence classification of anaerobic respiratory reductive dehalogenases: First we see many, then we see few.</title>
        <authorList>
            <person name="Molenda O."/>
            <person name="Puentes Jacome L.A."/>
            <person name="Cao X."/>
            <person name="Nesbo C.L."/>
            <person name="Tang S."/>
            <person name="Morson N."/>
            <person name="Patron J."/>
            <person name="Lomheim L."/>
            <person name="Wishart D.S."/>
            <person name="Edwards E.A."/>
        </authorList>
    </citation>
    <scope>NUCLEOTIDE SEQUENCE [LARGE SCALE GENOMIC DNA]</scope>
    <source>
        <strain evidence="2 3">12DCA</strain>
    </source>
</reference>
<feature type="transmembrane region" description="Helical" evidence="1">
    <location>
        <begin position="40"/>
        <end position="57"/>
    </location>
</feature>
<feature type="transmembrane region" description="Helical" evidence="1">
    <location>
        <begin position="6"/>
        <end position="24"/>
    </location>
</feature>
<dbReference type="RefSeq" id="WP_019224667.1">
    <property type="nucleotide sequence ID" value="NZ_CP046996.1"/>
</dbReference>
<dbReference type="AlphaFoldDB" id="A0A857DMH1"/>
<dbReference type="EMBL" id="CP046996">
    <property type="protein sequence ID" value="QHA01589.1"/>
    <property type="molecule type" value="Genomic_DNA"/>
</dbReference>
<feature type="transmembrane region" description="Helical" evidence="1">
    <location>
        <begin position="69"/>
        <end position="88"/>
    </location>
</feature>
<evidence type="ECO:0000256" key="1">
    <source>
        <dbReference type="SAM" id="Phobius"/>
    </source>
</evidence>
<keyword evidence="1" id="KW-0472">Membrane</keyword>
<sequence>MEYNWLIWGYIVLVNIYGFSVMGWDKYKAKRGGRRVPERRFFLTGLIFGAPGIYLAMRFFRHKTKHKAFIYGIPVLIILNISVLVYFLQKF</sequence>
<dbReference type="InterPro" id="IPR010718">
    <property type="entry name" value="DUF1294"/>
</dbReference>
<gene>
    <name evidence="2" type="ORF">GQ588_13540</name>
</gene>